<keyword evidence="2" id="KW-1185">Reference proteome</keyword>
<sequence>MQTHPPRKNSIMAPLEKIVGREVLAVLRKDKKIILDDGRLWTATSHQNRSFEFITMDEHGVKTVMKWVLSKRRISGLDDHPPSSSQPSDATFHFSIIRPNTRKHAVLASLTRSSLQIKDSYNEPATSFGSAEDFESAPKVVDEATRSVITATAVWVVLTLGWSPAFKASTGDQQDASWSSSSNEALNMVDKKFKLFVND</sequence>
<accession>A0ABR1P9Y2</accession>
<proteinExistence type="predicted"/>
<evidence type="ECO:0000313" key="1">
    <source>
        <dbReference type="EMBL" id="KAK7730442.1"/>
    </source>
</evidence>
<dbReference type="Proteomes" id="UP001430848">
    <property type="component" value="Unassembled WGS sequence"/>
</dbReference>
<organism evidence="1 2">
    <name type="scientific">Diaporthe eres</name>
    <name type="common">Phomopsis oblonga</name>
    <dbReference type="NCBI Taxonomy" id="83184"/>
    <lineage>
        <taxon>Eukaryota</taxon>
        <taxon>Fungi</taxon>
        <taxon>Dikarya</taxon>
        <taxon>Ascomycota</taxon>
        <taxon>Pezizomycotina</taxon>
        <taxon>Sordariomycetes</taxon>
        <taxon>Sordariomycetidae</taxon>
        <taxon>Diaporthales</taxon>
        <taxon>Diaporthaceae</taxon>
        <taxon>Diaporthe</taxon>
        <taxon>Diaporthe eres species complex</taxon>
    </lineage>
</organism>
<comment type="caution">
    <text evidence="1">The sequence shown here is derived from an EMBL/GenBank/DDBJ whole genome shotgun (WGS) entry which is preliminary data.</text>
</comment>
<evidence type="ECO:0000313" key="2">
    <source>
        <dbReference type="Proteomes" id="UP001430848"/>
    </source>
</evidence>
<gene>
    <name evidence="1" type="ORF">SLS63_005687</name>
</gene>
<protein>
    <submittedName>
        <fullName evidence="1">Uncharacterized protein</fullName>
    </submittedName>
</protein>
<reference evidence="1 2" key="1">
    <citation type="submission" date="2024-02" db="EMBL/GenBank/DDBJ databases">
        <title>De novo assembly and annotation of 12 fungi associated with fruit tree decline syndrome in Ontario, Canada.</title>
        <authorList>
            <person name="Sulman M."/>
            <person name="Ellouze W."/>
            <person name="Ilyukhin E."/>
        </authorList>
    </citation>
    <scope>NUCLEOTIDE SEQUENCE [LARGE SCALE GENOMIC DNA]</scope>
    <source>
        <strain evidence="1 2">M169</strain>
    </source>
</reference>
<dbReference type="EMBL" id="JAKNSF020000025">
    <property type="protein sequence ID" value="KAK7730442.1"/>
    <property type="molecule type" value="Genomic_DNA"/>
</dbReference>
<name>A0ABR1P9Y2_DIAER</name>